<dbReference type="PANTHER" id="PTHR33876:SF4">
    <property type="entry name" value="CHLOROPLAST PROTEIN FOR GROWTH AND FERTILITY 2"/>
    <property type="match status" value="1"/>
</dbReference>
<proteinExistence type="predicted"/>
<keyword evidence="1" id="KW-0472">Membrane</keyword>
<keyword evidence="1" id="KW-0812">Transmembrane</keyword>
<feature type="transmembrane region" description="Helical" evidence="1">
    <location>
        <begin position="116"/>
        <end position="134"/>
    </location>
</feature>
<dbReference type="RefSeq" id="XP_001420228.1">
    <property type="nucleotide sequence ID" value="XM_001420191.1"/>
</dbReference>
<organism evidence="2 3">
    <name type="scientific">Ostreococcus lucimarinus (strain CCE9901)</name>
    <dbReference type="NCBI Taxonomy" id="436017"/>
    <lineage>
        <taxon>Eukaryota</taxon>
        <taxon>Viridiplantae</taxon>
        <taxon>Chlorophyta</taxon>
        <taxon>Mamiellophyceae</taxon>
        <taxon>Mamiellales</taxon>
        <taxon>Bathycoccaceae</taxon>
        <taxon>Ostreococcus</taxon>
    </lineage>
</organism>
<keyword evidence="1" id="KW-1133">Transmembrane helix</keyword>
<dbReference type="PANTHER" id="PTHR33876">
    <property type="entry name" value="UNNAMED PRODUCT"/>
    <property type="match status" value="1"/>
</dbReference>
<reference evidence="2 3" key="1">
    <citation type="journal article" date="2007" name="Proc. Natl. Acad. Sci. U.S.A.">
        <title>The tiny eukaryote Ostreococcus provides genomic insights into the paradox of plankton speciation.</title>
        <authorList>
            <person name="Palenik B."/>
            <person name="Grimwood J."/>
            <person name="Aerts A."/>
            <person name="Rouze P."/>
            <person name="Salamov A."/>
            <person name="Putnam N."/>
            <person name="Dupont C."/>
            <person name="Jorgensen R."/>
            <person name="Derelle E."/>
            <person name="Rombauts S."/>
            <person name="Zhou K."/>
            <person name="Otillar R."/>
            <person name="Merchant S.S."/>
            <person name="Podell S."/>
            <person name="Gaasterland T."/>
            <person name="Napoli C."/>
            <person name="Gendler K."/>
            <person name="Manuell A."/>
            <person name="Tai V."/>
            <person name="Vallon O."/>
            <person name="Piganeau G."/>
            <person name="Jancek S."/>
            <person name="Heijde M."/>
            <person name="Jabbari K."/>
            <person name="Bowler C."/>
            <person name="Lohr M."/>
            <person name="Robbens S."/>
            <person name="Werner G."/>
            <person name="Dubchak I."/>
            <person name="Pazour G.J."/>
            <person name="Ren Q."/>
            <person name="Paulsen I."/>
            <person name="Delwiche C."/>
            <person name="Schmutz J."/>
            <person name="Rokhsar D."/>
            <person name="Van de Peer Y."/>
            <person name="Moreau H."/>
            <person name="Grigoriev I.V."/>
        </authorList>
    </citation>
    <scope>NUCLEOTIDE SEQUENCE [LARGE SCALE GENOMIC DNA]</scope>
    <source>
        <strain evidence="2 3">CCE9901</strain>
    </source>
</reference>
<dbReference type="InterPro" id="IPR052776">
    <property type="entry name" value="Chloro_ReproSupport/MetalTrans"/>
</dbReference>
<dbReference type="GeneID" id="5004198"/>
<dbReference type="Proteomes" id="UP000001568">
    <property type="component" value="Chromosome 10"/>
</dbReference>
<feature type="transmembrane region" description="Helical" evidence="1">
    <location>
        <begin position="236"/>
        <end position="257"/>
    </location>
</feature>
<dbReference type="OMA" id="QWGCGHS"/>
<dbReference type="OrthoDB" id="669460at2759"/>
<dbReference type="STRING" id="436017.A4S486"/>
<keyword evidence="3" id="KW-1185">Reference proteome</keyword>
<feature type="transmembrane region" description="Helical" evidence="1">
    <location>
        <begin position="300"/>
        <end position="323"/>
    </location>
</feature>
<dbReference type="EMBL" id="CP000590">
    <property type="protein sequence ID" value="ABO98521.1"/>
    <property type="molecule type" value="Genomic_DNA"/>
</dbReference>
<evidence type="ECO:0000313" key="2">
    <source>
        <dbReference type="EMBL" id="ABO98521.1"/>
    </source>
</evidence>
<protein>
    <submittedName>
        <fullName evidence="2">Uncharacterized protein</fullName>
    </submittedName>
</protein>
<accession>A4S486</accession>
<gene>
    <name evidence="2" type="ORF">OSTLU_93398</name>
</gene>
<dbReference type="HOGENOM" id="CLU_053247_1_0_1"/>
<dbReference type="Gramene" id="ABO98521">
    <property type="protein sequence ID" value="ABO98521"/>
    <property type="gene ID" value="OSTLU_93398"/>
</dbReference>
<feature type="transmembrane region" description="Helical" evidence="1">
    <location>
        <begin position="269"/>
        <end position="293"/>
    </location>
</feature>
<sequence>MGGASRALRDASAGEAFGLALIAGTLHALTGPDHLAGVFAVATSARRVERARRLADGDDDDDEDDARRRRDLAWACARQGARWGSGHALGLALVGGIVLACEDRVDEDALGAASDFVVGFAMIWLGLATLRSAWRWDRKQRHAKAHVEDEAARDDDLAHAEDGATAGARNAVAVVVVAGSAAHAEAHALGVSHEHAHKNDVHGTREIHGEAISERRSLWNRMRDMVGEESTREGKFAAFGVGVAHGVSGVSGVVYVLPAAFLADSTRVALYIFGFVVSSVAAMTALAFLLGLLPRSAAVAFRFSVVSGISALVVGVIWVALVATGKLDL</sequence>
<evidence type="ECO:0000313" key="3">
    <source>
        <dbReference type="Proteomes" id="UP000001568"/>
    </source>
</evidence>
<dbReference type="KEGG" id="olu:OSTLU_93398"/>
<name>A4S486_OSTLU</name>
<evidence type="ECO:0000256" key="1">
    <source>
        <dbReference type="SAM" id="Phobius"/>
    </source>
</evidence>
<dbReference type="AlphaFoldDB" id="A4S486"/>